<name>A0AAD7ED71_9AGAR</name>
<evidence type="ECO:0000313" key="1">
    <source>
        <dbReference type="EMBL" id="KAJ7312859.1"/>
    </source>
</evidence>
<accession>A0AAD7ED71</accession>
<sequence length="217" mass="24052">MFEFGAQAARRSRNNLAATGDFSWTGNRRFAKRAGAARDLPKLRPMILVQHKLPRGFNDRTLHFGGIAFLESQLSAGGINHEVVVVNLNLWEIISFCRKRRASRTYLTMYVGGKSPVCWTCHSAVPLSGNFPRLYTSLVPAATGETLHSVSPLMMETAAPSKFGWHCVVWRGAGVAPTSPAIETMQAVRTAAEIIVVDLEGKWGEVGMRRKKRELRN</sequence>
<protein>
    <submittedName>
        <fullName evidence="1">Uncharacterized protein</fullName>
    </submittedName>
</protein>
<gene>
    <name evidence="1" type="ORF">DFH08DRAFT_821707</name>
</gene>
<keyword evidence="2" id="KW-1185">Reference proteome</keyword>
<evidence type="ECO:0000313" key="2">
    <source>
        <dbReference type="Proteomes" id="UP001218218"/>
    </source>
</evidence>
<comment type="caution">
    <text evidence="1">The sequence shown here is derived from an EMBL/GenBank/DDBJ whole genome shotgun (WGS) entry which is preliminary data.</text>
</comment>
<dbReference type="Proteomes" id="UP001218218">
    <property type="component" value="Unassembled WGS sequence"/>
</dbReference>
<dbReference type="AlphaFoldDB" id="A0AAD7ED71"/>
<proteinExistence type="predicted"/>
<reference evidence="1" key="1">
    <citation type="submission" date="2023-03" db="EMBL/GenBank/DDBJ databases">
        <title>Massive genome expansion in bonnet fungi (Mycena s.s.) driven by repeated elements and novel gene families across ecological guilds.</title>
        <authorList>
            <consortium name="Lawrence Berkeley National Laboratory"/>
            <person name="Harder C.B."/>
            <person name="Miyauchi S."/>
            <person name="Viragh M."/>
            <person name="Kuo A."/>
            <person name="Thoen E."/>
            <person name="Andreopoulos B."/>
            <person name="Lu D."/>
            <person name="Skrede I."/>
            <person name="Drula E."/>
            <person name="Henrissat B."/>
            <person name="Morin E."/>
            <person name="Kohler A."/>
            <person name="Barry K."/>
            <person name="LaButti K."/>
            <person name="Morin E."/>
            <person name="Salamov A."/>
            <person name="Lipzen A."/>
            <person name="Mereny Z."/>
            <person name="Hegedus B."/>
            <person name="Baldrian P."/>
            <person name="Stursova M."/>
            <person name="Weitz H."/>
            <person name="Taylor A."/>
            <person name="Grigoriev I.V."/>
            <person name="Nagy L.G."/>
            <person name="Martin F."/>
            <person name="Kauserud H."/>
        </authorList>
    </citation>
    <scope>NUCLEOTIDE SEQUENCE</scope>
    <source>
        <strain evidence="1">CBHHK002</strain>
    </source>
</reference>
<dbReference type="EMBL" id="JARIHO010000069">
    <property type="protein sequence ID" value="KAJ7312859.1"/>
    <property type="molecule type" value="Genomic_DNA"/>
</dbReference>
<organism evidence="1 2">
    <name type="scientific">Mycena albidolilacea</name>
    <dbReference type="NCBI Taxonomy" id="1033008"/>
    <lineage>
        <taxon>Eukaryota</taxon>
        <taxon>Fungi</taxon>
        <taxon>Dikarya</taxon>
        <taxon>Basidiomycota</taxon>
        <taxon>Agaricomycotina</taxon>
        <taxon>Agaricomycetes</taxon>
        <taxon>Agaricomycetidae</taxon>
        <taxon>Agaricales</taxon>
        <taxon>Marasmiineae</taxon>
        <taxon>Mycenaceae</taxon>
        <taxon>Mycena</taxon>
    </lineage>
</organism>